<dbReference type="KEGG" id="tva:4763013"/>
<dbReference type="GO" id="GO:0004722">
    <property type="term" value="F:protein serine/threonine phosphatase activity"/>
    <property type="evidence" value="ECO:0000318"/>
    <property type="project" value="GO_Central"/>
</dbReference>
<keyword evidence="4" id="KW-0904">Protein phosphatase</keyword>
<dbReference type="SUPFAM" id="SSF56300">
    <property type="entry name" value="Metallo-dependent phosphatases"/>
    <property type="match status" value="1"/>
</dbReference>
<protein>
    <recommendedName>
        <fullName evidence="8">Serine/threonine-protein phosphatase</fullName>
        <ecNumber evidence="8">3.1.3.16</ecNumber>
    </recommendedName>
</protein>
<dbReference type="AlphaFoldDB" id="A2EQD4"/>
<comment type="cofactor">
    <cofactor evidence="1">
        <name>Mn(2+)</name>
        <dbReference type="ChEBI" id="CHEBI:29035"/>
    </cofactor>
</comment>
<dbReference type="OMA" id="YCGLMNN"/>
<evidence type="ECO:0000256" key="2">
    <source>
        <dbReference type="ARBA" id="ARBA00022723"/>
    </source>
</evidence>
<evidence type="ECO:0000256" key="5">
    <source>
        <dbReference type="ARBA" id="ARBA00023211"/>
    </source>
</evidence>
<dbReference type="InterPro" id="IPR050341">
    <property type="entry name" value="PP1_catalytic_subunit"/>
</dbReference>
<reference evidence="10" key="1">
    <citation type="submission" date="2006-10" db="EMBL/GenBank/DDBJ databases">
        <authorList>
            <person name="Amadeo P."/>
            <person name="Zhao Q."/>
            <person name="Wortman J."/>
            <person name="Fraser-Liggett C."/>
            <person name="Carlton J."/>
        </authorList>
    </citation>
    <scope>NUCLEOTIDE SEQUENCE</scope>
    <source>
        <strain evidence="10">G3</strain>
    </source>
</reference>
<name>A2EQD4_TRIV3</name>
<keyword evidence="2" id="KW-0479">Metal-binding</keyword>
<evidence type="ECO:0000256" key="7">
    <source>
        <dbReference type="ARBA" id="ARBA00048336"/>
    </source>
</evidence>
<feature type="domain" description="Serine/threonine specific protein phosphatases" evidence="9">
    <location>
        <begin position="119"/>
        <end position="124"/>
    </location>
</feature>
<dbReference type="PROSITE" id="PS00125">
    <property type="entry name" value="SER_THR_PHOSPHATASE"/>
    <property type="match status" value="1"/>
</dbReference>
<comment type="catalytic activity">
    <reaction evidence="6">
        <text>O-phospho-L-seryl-[protein] + H2O = L-seryl-[protein] + phosphate</text>
        <dbReference type="Rhea" id="RHEA:20629"/>
        <dbReference type="Rhea" id="RHEA-COMP:9863"/>
        <dbReference type="Rhea" id="RHEA-COMP:11604"/>
        <dbReference type="ChEBI" id="CHEBI:15377"/>
        <dbReference type="ChEBI" id="CHEBI:29999"/>
        <dbReference type="ChEBI" id="CHEBI:43474"/>
        <dbReference type="ChEBI" id="CHEBI:83421"/>
        <dbReference type="EC" id="3.1.3.16"/>
    </reaction>
</comment>
<dbReference type="SMART" id="SM00156">
    <property type="entry name" value="PP2Ac"/>
    <property type="match status" value="1"/>
</dbReference>
<keyword evidence="11" id="KW-1185">Reference proteome</keyword>
<dbReference type="eggNOG" id="KOG0374">
    <property type="taxonomic scope" value="Eukaryota"/>
</dbReference>
<dbReference type="InterPro" id="IPR004843">
    <property type="entry name" value="Calcineurin-like_PHP"/>
</dbReference>
<sequence length="323" mass="36762">MEKNNDFLDRIIKFLWDNKDSSNTYVQLELADLQKLCKMAIPVLKKDPTLLRINAPISVCGDVHGQFSDLMKFLQLGGDVKNTTYLFMGDYVDRGINSVATFTMLLCLKCKYPNTIYLLRGNHETPDISSLYGFKDECDYYFPNTDIWQEFNEVFSYLPIAAIISDRIFCVHGGLSKDISKLSEIESLQRPLEVPENGPLADLLWADPKNDTMGYQESDRGISYTFGPDVANNFLEQNDFDLICRAHQVVNDGFEFPFYPKQTVVTVFSAPNYCNEFGNKGAILIIDENLTCSFKFVNPPEESTTPDELRPVTPACKTPNKYF</sequence>
<evidence type="ECO:0000256" key="1">
    <source>
        <dbReference type="ARBA" id="ARBA00001936"/>
    </source>
</evidence>
<evidence type="ECO:0000256" key="6">
    <source>
        <dbReference type="ARBA" id="ARBA00047761"/>
    </source>
</evidence>
<accession>A2EQD4</accession>
<dbReference type="RefSeq" id="XP_001317373.1">
    <property type="nucleotide sequence ID" value="XM_001317338.1"/>
</dbReference>
<keyword evidence="5" id="KW-0464">Manganese</keyword>
<dbReference type="InParanoid" id="A2EQD4"/>
<evidence type="ECO:0000256" key="8">
    <source>
        <dbReference type="RuleBase" id="RU004273"/>
    </source>
</evidence>
<keyword evidence="3 8" id="KW-0378">Hydrolase</keyword>
<dbReference type="PANTHER" id="PTHR11668:SF300">
    <property type="entry name" value="SERINE_THREONINE-PROTEIN PHOSPHATASE"/>
    <property type="match status" value="1"/>
</dbReference>
<dbReference type="GO" id="GO:0005737">
    <property type="term" value="C:cytoplasm"/>
    <property type="evidence" value="ECO:0000318"/>
    <property type="project" value="GO_Central"/>
</dbReference>
<dbReference type="VEuPathDB" id="TrichDB:TVAG_151370"/>
<dbReference type="STRING" id="5722.A2EQD4"/>
<dbReference type="SMR" id="A2EQD4"/>
<reference evidence="10" key="2">
    <citation type="journal article" date="2007" name="Science">
        <title>Draft genome sequence of the sexually transmitted pathogen Trichomonas vaginalis.</title>
        <authorList>
            <person name="Carlton J.M."/>
            <person name="Hirt R.P."/>
            <person name="Silva J.C."/>
            <person name="Delcher A.L."/>
            <person name="Schatz M."/>
            <person name="Zhao Q."/>
            <person name="Wortman J.R."/>
            <person name="Bidwell S.L."/>
            <person name="Alsmark U.C.M."/>
            <person name="Besteiro S."/>
            <person name="Sicheritz-Ponten T."/>
            <person name="Noel C.J."/>
            <person name="Dacks J.B."/>
            <person name="Foster P.G."/>
            <person name="Simillion C."/>
            <person name="Van de Peer Y."/>
            <person name="Miranda-Saavedra D."/>
            <person name="Barton G.J."/>
            <person name="Westrop G.D."/>
            <person name="Mueller S."/>
            <person name="Dessi D."/>
            <person name="Fiori P.L."/>
            <person name="Ren Q."/>
            <person name="Paulsen I."/>
            <person name="Zhang H."/>
            <person name="Bastida-Corcuera F.D."/>
            <person name="Simoes-Barbosa A."/>
            <person name="Brown M.T."/>
            <person name="Hayes R.D."/>
            <person name="Mukherjee M."/>
            <person name="Okumura C.Y."/>
            <person name="Schneider R."/>
            <person name="Smith A.J."/>
            <person name="Vanacova S."/>
            <person name="Villalvazo M."/>
            <person name="Haas B.J."/>
            <person name="Pertea M."/>
            <person name="Feldblyum T.V."/>
            <person name="Utterback T.R."/>
            <person name="Shu C.L."/>
            <person name="Osoegawa K."/>
            <person name="de Jong P.J."/>
            <person name="Hrdy I."/>
            <person name="Horvathova L."/>
            <person name="Zubacova Z."/>
            <person name="Dolezal P."/>
            <person name="Malik S.B."/>
            <person name="Logsdon J.M. Jr."/>
            <person name="Henze K."/>
            <person name="Gupta A."/>
            <person name="Wang C.C."/>
            <person name="Dunne R.L."/>
            <person name="Upcroft J.A."/>
            <person name="Upcroft P."/>
            <person name="White O."/>
            <person name="Salzberg S.L."/>
            <person name="Tang P."/>
            <person name="Chiu C.-H."/>
            <person name="Lee Y.-S."/>
            <person name="Embley T.M."/>
            <person name="Coombs G.H."/>
            <person name="Mottram J.C."/>
            <person name="Tachezy J."/>
            <person name="Fraser-Liggett C.M."/>
            <person name="Johnson P.J."/>
        </authorList>
    </citation>
    <scope>NUCLEOTIDE SEQUENCE [LARGE SCALE GENOMIC DNA]</scope>
    <source>
        <strain evidence="10">G3</strain>
    </source>
</reference>
<gene>
    <name evidence="10" type="ORF">TVAG_151370</name>
</gene>
<dbReference type="PRINTS" id="PR00114">
    <property type="entry name" value="STPHPHTASE"/>
</dbReference>
<proteinExistence type="inferred from homology"/>
<dbReference type="Gene3D" id="3.60.21.10">
    <property type="match status" value="1"/>
</dbReference>
<dbReference type="Pfam" id="PF00149">
    <property type="entry name" value="Metallophos"/>
    <property type="match status" value="1"/>
</dbReference>
<dbReference type="VEuPathDB" id="TrichDB:TVAGG3_0726870"/>
<dbReference type="GO" id="GO:0005634">
    <property type="term" value="C:nucleus"/>
    <property type="evidence" value="ECO:0000318"/>
    <property type="project" value="GO_Central"/>
</dbReference>
<dbReference type="InterPro" id="IPR006186">
    <property type="entry name" value="Ser/Thr-sp_prot-phosphatase"/>
</dbReference>
<dbReference type="EC" id="3.1.3.16" evidence="8"/>
<organism evidence="10 11">
    <name type="scientific">Trichomonas vaginalis (strain ATCC PRA-98 / G3)</name>
    <dbReference type="NCBI Taxonomy" id="412133"/>
    <lineage>
        <taxon>Eukaryota</taxon>
        <taxon>Metamonada</taxon>
        <taxon>Parabasalia</taxon>
        <taxon>Trichomonadida</taxon>
        <taxon>Trichomonadidae</taxon>
        <taxon>Trichomonas</taxon>
    </lineage>
</organism>
<dbReference type="PANTHER" id="PTHR11668">
    <property type="entry name" value="SERINE/THREONINE PROTEIN PHOSPHATASE"/>
    <property type="match status" value="1"/>
</dbReference>
<dbReference type="InterPro" id="IPR029052">
    <property type="entry name" value="Metallo-depent_PP-like"/>
</dbReference>
<comment type="catalytic activity">
    <reaction evidence="7 8">
        <text>O-phospho-L-threonyl-[protein] + H2O = L-threonyl-[protein] + phosphate</text>
        <dbReference type="Rhea" id="RHEA:47004"/>
        <dbReference type="Rhea" id="RHEA-COMP:11060"/>
        <dbReference type="Rhea" id="RHEA-COMP:11605"/>
        <dbReference type="ChEBI" id="CHEBI:15377"/>
        <dbReference type="ChEBI" id="CHEBI:30013"/>
        <dbReference type="ChEBI" id="CHEBI:43474"/>
        <dbReference type="ChEBI" id="CHEBI:61977"/>
        <dbReference type="EC" id="3.1.3.16"/>
    </reaction>
</comment>
<evidence type="ECO:0000313" key="10">
    <source>
        <dbReference type="EMBL" id="EAY05150.1"/>
    </source>
</evidence>
<comment type="similarity">
    <text evidence="8">Belongs to the PPP phosphatase family.</text>
</comment>
<dbReference type="FunFam" id="3.60.21.10:FF:000080">
    <property type="entry name" value="Serine/threonine-protein phosphatase"/>
    <property type="match status" value="1"/>
</dbReference>
<evidence type="ECO:0000256" key="4">
    <source>
        <dbReference type="ARBA" id="ARBA00022912"/>
    </source>
</evidence>
<evidence type="ECO:0000313" key="11">
    <source>
        <dbReference type="Proteomes" id="UP000001542"/>
    </source>
</evidence>
<dbReference type="OrthoDB" id="1930084at2759"/>
<dbReference type="EMBL" id="DS113456">
    <property type="protein sequence ID" value="EAY05150.1"/>
    <property type="molecule type" value="Genomic_DNA"/>
</dbReference>
<evidence type="ECO:0000256" key="3">
    <source>
        <dbReference type="ARBA" id="ARBA00022801"/>
    </source>
</evidence>
<evidence type="ECO:0000259" key="9">
    <source>
        <dbReference type="PROSITE" id="PS00125"/>
    </source>
</evidence>
<dbReference type="Proteomes" id="UP000001542">
    <property type="component" value="Unassembled WGS sequence"/>
</dbReference>
<dbReference type="GO" id="GO:0046872">
    <property type="term" value="F:metal ion binding"/>
    <property type="evidence" value="ECO:0007669"/>
    <property type="project" value="UniProtKB-KW"/>
</dbReference>